<organism evidence="5 6">
    <name type="scientific">Caulobacter rhizosphaerae</name>
    <dbReference type="NCBI Taxonomy" id="2010972"/>
    <lineage>
        <taxon>Bacteria</taxon>
        <taxon>Pseudomonadati</taxon>
        <taxon>Pseudomonadota</taxon>
        <taxon>Alphaproteobacteria</taxon>
        <taxon>Caulobacterales</taxon>
        <taxon>Caulobacteraceae</taxon>
        <taxon>Caulobacter</taxon>
    </lineage>
</organism>
<dbReference type="PROSITE" id="PS50949">
    <property type="entry name" value="HTH_GNTR"/>
    <property type="match status" value="1"/>
</dbReference>
<dbReference type="Pfam" id="PF00392">
    <property type="entry name" value="GntR"/>
    <property type="match status" value="1"/>
</dbReference>
<evidence type="ECO:0000259" key="4">
    <source>
        <dbReference type="PROSITE" id="PS50949"/>
    </source>
</evidence>
<dbReference type="CDD" id="cd07377">
    <property type="entry name" value="WHTH_GntR"/>
    <property type="match status" value="1"/>
</dbReference>
<dbReference type="InterPro" id="IPR050679">
    <property type="entry name" value="Bact_HTH_transcr_reg"/>
</dbReference>
<name>A0ABU1N6J3_9CAUL</name>
<dbReference type="InterPro" id="IPR000524">
    <property type="entry name" value="Tscrpt_reg_HTH_GntR"/>
</dbReference>
<keyword evidence="3" id="KW-0804">Transcription</keyword>
<proteinExistence type="predicted"/>
<dbReference type="InterPro" id="IPR011663">
    <property type="entry name" value="UTRA"/>
</dbReference>
<keyword evidence="1" id="KW-0805">Transcription regulation</keyword>
<dbReference type="EMBL" id="JAVDRL010000019">
    <property type="protein sequence ID" value="MDR6534080.1"/>
    <property type="molecule type" value="Genomic_DNA"/>
</dbReference>
<dbReference type="SMART" id="SM00866">
    <property type="entry name" value="UTRA"/>
    <property type="match status" value="1"/>
</dbReference>
<dbReference type="InterPro" id="IPR036388">
    <property type="entry name" value="WH-like_DNA-bd_sf"/>
</dbReference>
<dbReference type="SUPFAM" id="SSF46785">
    <property type="entry name" value="Winged helix' DNA-binding domain"/>
    <property type="match status" value="1"/>
</dbReference>
<evidence type="ECO:0000256" key="3">
    <source>
        <dbReference type="ARBA" id="ARBA00023163"/>
    </source>
</evidence>
<dbReference type="Gene3D" id="1.10.10.10">
    <property type="entry name" value="Winged helix-like DNA-binding domain superfamily/Winged helix DNA-binding domain"/>
    <property type="match status" value="1"/>
</dbReference>
<keyword evidence="6" id="KW-1185">Reference proteome</keyword>
<keyword evidence="2" id="KW-0238">DNA-binding</keyword>
<gene>
    <name evidence="5" type="ORF">J2800_004851</name>
</gene>
<dbReference type="SMART" id="SM00345">
    <property type="entry name" value="HTH_GNTR"/>
    <property type="match status" value="1"/>
</dbReference>
<dbReference type="PRINTS" id="PR00035">
    <property type="entry name" value="HTHGNTR"/>
</dbReference>
<dbReference type="SUPFAM" id="SSF64288">
    <property type="entry name" value="Chorismate lyase-like"/>
    <property type="match status" value="1"/>
</dbReference>
<protein>
    <submittedName>
        <fullName evidence="5">GntR family transcriptional regulator</fullName>
    </submittedName>
</protein>
<feature type="domain" description="HTH gntR-type" evidence="4">
    <location>
        <begin position="8"/>
        <end position="76"/>
    </location>
</feature>
<dbReference type="InterPro" id="IPR028978">
    <property type="entry name" value="Chorismate_lyase_/UTRA_dom_sf"/>
</dbReference>
<evidence type="ECO:0000256" key="1">
    <source>
        <dbReference type="ARBA" id="ARBA00023015"/>
    </source>
</evidence>
<dbReference type="PANTHER" id="PTHR44846:SF1">
    <property type="entry name" value="MANNOSYL-D-GLYCERATE TRANSPORT_METABOLISM SYSTEM REPRESSOR MNGR-RELATED"/>
    <property type="match status" value="1"/>
</dbReference>
<dbReference type="InterPro" id="IPR036390">
    <property type="entry name" value="WH_DNA-bd_sf"/>
</dbReference>
<evidence type="ECO:0000313" key="5">
    <source>
        <dbReference type="EMBL" id="MDR6534080.1"/>
    </source>
</evidence>
<dbReference type="Proteomes" id="UP001262754">
    <property type="component" value="Unassembled WGS sequence"/>
</dbReference>
<evidence type="ECO:0000256" key="2">
    <source>
        <dbReference type="ARBA" id="ARBA00023125"/>
    </source>
</evidence>
<comment type="caution">
    <text evidence="5">The sequence shown here is derived from an EMBL/GenBank/DDBJ whole genome shotgun (WGS) entry which is preliminary data.</text>
</comment>
<accession>A0ABU1N6J3</accession>
<dbReference type="RefSeq" id="WP_056755115.1">
    <property type="nucleotide sequence ID" value="NZ_JAVDRL010000019.1"/>
</dbReference>
<dbReference type="Gene3D" id="3.40.1410.10">
    <property type="entry name" value="Chorismate lyase-like"/>
    <property type="match status" value="1"/>
</dbReference>
<reference evidence="5 6" key="1">
    <citation type="submission" date="2023-07" db="EMBL/GenBank/DDBJ databases">
        <title>Sorghum-associated microbial communities from plants grown in Nebraska, USA.</title>
        <authorList>
            <person name="Schachtman D."/>
        </authorList>
    </citation>
    <scope>NUCLEOTIDE SEQUENCE [LARGE SCALE GENOMIC DNA]</scope>
    <source>
        <strain evidence="5 6">DS2154</strain>
    </source>
</reference>
<dbReference type="PANTHER" id="PTHR44846">
    <property type="entry name" value="MANNOSYL-D-GLYCERATE TRANSPORT/METABOLISM SYSTEM REPRESSOR MNGR-RELATED"/>
    <property type="match status" value="1"/>
</dbReference>
<dbReference type="Pfam" id="PF07702">
    <property type="entry name" value="UTRA"/>
    <property type="match status" value="1"/>
</dbReference>
<evidence type="ECO:0000313" key="6">
    <source>
        <dbReference type="Proteomes" id="UP001262754"/>
    </source>
</evidence>
<sequence>MQLQAGPLPLYHQMEQDLRARLHGGEFGPGDPLPTEERLCEQYGVSRITVRRALDALIAQGLIVRRRGVGSFVAERKVGSRSISLKGSLDEFLAGAGVMEPDRLSLEHEVRNAEAAAILNLPDDAGMTRLELISRIDGEPAAYLEIYFPPEVGRELEQHDFVTAGVPIIRAVERRLNVRVARAQQRIESGVAGKVAAAHLGLRPADPVLLVTRAYHLASGQPIEVVFVRYHPARYSYVIEFNADGRAG</sequence>